<dbReference type="CDD" id="cd05382">
    <property type="entry name" value="CAP_GAPR1-like"/>
    <property type="match status" value="2"/>
</dbReference>
<dbReference type="InterPro" id="IPR014044">
    <property type="entry name" value="CAP_dom"/>
</dbReference>
<dbReference type="InterPro" id="IPR034113">
    <property type="entry name" value="SCP_GAPR1-like"/>
</dbReference>
<protein>
    <submittedName>
        <fullName evidence="3">Golgi-associated plant pathogenesis-related protein 1</fullName>
    </submittedName>
</protein>
<dbReference type="Pfam" id="PF00188">
    <property type="entry name" value="CAP"/>
    <property type="match status" value="2"/>
</dbReference>
<dbReference type="EMBL" id="GGMR01006891">
    <property type="protein sequence ID" value="MBY19510.1"/>
    <property type="molecule type" value="Transcribed_RNA"/>
</dbReference>
<dbReference type="PROSITE" id="PS01009">
    <property type="entry name" value="CRISP_1"/>
    <property type="match status" value="1"/>
</dbReference>
<dbReference type="InterPro" id="IPR035940">
    <property type="entry name" value="CAP_sf"/>
</dbReference>
<dbReference type="AlphaFoldDB" id="A0A2S2NQP2"/>
<name>A0A2S2NQP2_SCHGA</name>
<evidence type="ECO:0000313" key="3">
    <source>
        <dbReference type="EMBL" id="MBY19510.1"/>
    </source>
</evidence>
<dbReference type="FunFam" id="3.40.33.10:FF:000002">
    <property type="entry name" value="Golgi-associated plant pathogenesis-related protein 1"/>
    <property type="match status" value="2"/>
</dbReference>
<reference evidence="3" key="1">
    <citation type="submission" date="2018-04" db="EMBL/GenBank/DDBJ databases">
        <title>Transcriptome of Schizaphis graminum biotype I.</title>
        <authorList>
            <person name="Scully E.D."/>
            <person name="Geib S.M."/>
            <person name="Palmer N.A."/>
            <person name="Koch K."/>
            <person name="Bradshaw J."/>
            <person name="Heng-Moss T."/>
            <person name="Sarath G."/>
        </authorList>
    </citation>
    <scope>NUCLEOTIDE SEQUENCE</scope>
</reference>
<feature type="domain" description="SCP" evidence="2">
    <location>
        <begin position="327"/>
        <end position="459"/>
    </location>
</feature>
<feature type="region of interest" description="Disordered" evidence="1">
    <location>
        <begin position="1"/>
        <end position="26"/>
    </location>
</feature>
<dbReference type="GO" id="GO:0005576">
    <property type="term" value="C:extracellular region"/>
    <property type="evidence" value="ECO:0007669"/>
    <property type="project" value="UniProtKB-SubCell"/>
</dbReference>
<proteinExistence type="predicted"/>
<dbReference type="SUPFAM" id="SSF55797">
    <property type="entry name" value="PR-1-like"/>
    <property type="match status" value="2"/>
</dbReference>
<dbReference type="PANTHER" id="PTHR10334">
    <property type="entry name" value="CYSTEINE-RICH SECRETORY PROTEIN-RELATED"/>
    <property type="match status" value="1"/>
</dbReference>
<dbReference type="SMART" id="SM00198">
    <property type="entry name" value="SCP"/>
    <property type="match status" value="2"/>
</dbReference>
<dbReference type="InterPro" id="IPR018244">
    <property type="entry name" value="Allrgn_V5/Tpx1_CS"/>
</dbReference>
<feature type="domain" description="SCP" evidence="2">
    <location>
        <begin position="162"/>
        <end position="297"/>
    </location>
</feature>
<evidence type="ECO:0000256" key="1">
    <source>
        <dbReference type="SAM" id="MobiDB-lite"/>
    </source>
</evidence>
<dbReference type="InterPro" id="IPR001283">
    <property type="entry name" value="CRISP-related"/>
</dbReference>
<sequence length="469" mass="53089">MMLSRPTTARSAPSTSRTAAADAPEPSLRCLPRQRYASSSIDLTSFQDSTHGHDFNQGHSRVVMTRKTERRIFVAPSKLGQKPKFETLTKETVQTFRGNKTERKVTSETKNIEETIDNKLDGSDDFLSSLSPSTSSQELKTSYKQKCTVLKSQKKIIIDNKTFIQECLEAHNQYRKKHMVPPMILSKKLCKYAEEWANYLSVKGLLEHRPSSSYGENLFCSWTSLPNHRIEGREPVDSWYEEIKFHPFGREPTTLKSGHFSQVVWATSKEMGVGVASNRSGQIFVVACYDPAGNFLGQFRENVPPVGGFKDAPLSPHLLQLSYTDEQLYKDSLKLHNDYRLKHGSGPLTLDKMLCRNALTWAKTLAKDDKFIHQPDNPFGENLFSIWSSNQVTARDAICNWYKAGKDYDYSREPRIIKSGQFTQLVWKGSHSMGIAMVKGKSGRIVIVANYNPPGNIMGQFMENVLKPN</sequence>
<gene>
    <name evidence="3" type="primary">Glipr2_0</name>
    <name evidence="3" type="ORF">g.74538</name>
</gene>
<dbReference type="Gene3D" id="3.40.33.10">
    <property type="entry name" value="CAP"/>
    <property type="match status" value="2"/>
</dbReference>
<evidence type="ECO:0000259" key="2">
    <source>
        <dbReference type="SMART" id="SM00198"/>
    </source>
</evidence>
<feature type="compositionally biased region" description="Low complexity" evidence="1">
    <location>
        <begin position="1"/>
        <end position="24"/>
    </location>
</feature>
<organism evidence="3">
    <name type="scientific">Schizaphis graminum</name>
    <name type="common">Green bug aphid</name>
    <dbReference type="NCBI Taxonomy" id="13262"/>
    <lineage>
        <taxon>Eukaryota</taxon>
        <taxon>Metazoa</taxon>
        <taxon>Ecdysozoa</taxon>
        <taxon>Arthropoda</taxon>
        <taxon>Hexapoda</taxon>
        <taxon>Insecta</taxon>
        <taxon>Pterygota</taxon>
        <taxon>Neoptera</taxon>
        <taxon>Paraneoptera</taxon>
        <taxon>Hemiptera</taxon>
        <taxon>Sternorrhyncha</taxon>
        <taxon>Aphidomorpha</taxon>
        <taxon>Aphidoidea</taxon>
        <taxon>Aphididae</taxon>
        <taxon>Aphidini</taxon>
        <taxon>Schizaphis</taxon>
    </lineage>
</organism>
<dbReference type="PRINTS" id="PR00837">
    <property type="entry name" value="V5TPXLIKE"/>
</dbReference>
<accession>A0A2S2NQP2</accession>